<evidence type="ECO:0000313" key="1">
    <source>
        <dbReference type="EMBL" id="MBD1420959.1"/>
    </source>
</evidence>
<organism evidence="1 2">
    <name type="scientific">Sphingobacterium chuzhouense</name>
    <dbReference type="NCBI Taxonomy" id="1742264"/>
    <lineage>
        <taxon>Bacteria</taxon>
        <taxon>Pseudomonadati</taxon>
        <taxon>Bacteroidota</taxon>
        <taxon>Sphingobacteriia</taxon>
        <taxon>Sphingobacteriales</taxon>
        <taxon>Sphingobacteriaceae</taxon>
        <taxon>Sphingobacterium</taxon>
    </lineage>
</organism>
<gene>
    <name evidence="1" type="ORF">H8B21_05155</name>
</gene>
<keyword evidence="2" id="KW-1185">Reference proteome</keyword>
<sequence length="190" mass="21725">MDPINIYIYALASIIGMESMSIVSQKASISINPVEQTFEIHQEDLFTIIRTAEDSLAVADEFRGIADFRPNTENKTIDGLIVEKIELSKKDEQLHATVKGRYTDPKVLAEAGIHLDTTSVAEFSLINIPEWNIHSSDAVLRGNYWVWPANKPVTILMEPFNDISEKYRKHRRSILPYWELWQLGGNKQDH</sequence>
<dbReference type="Proteomes" id="UP000651112">
    <property type="component" value="Unassembled WGS sequence"/>
</dbReference>
<accession>A0ABR7XP66</accession>
<dbReference type="RefSeq" id="WP_190312682.1">
    <property type="nucleotide sequence ID" value="NZ_JACNYL010000001.1"/>
</dbReference>
<reference evidence="1 2" key="1">
    <citation type="submission" date="2020-08" db="EMBL/GenBank/DDBJ databases">
        <title>Sphingobacterium sp. DN00404 isolated from aquaculture water.</title>
        <authorList>
            <person name="Zhang M."/>
        </authorList>
    </citation>
    <scope>NUCLEOTIDE SEQUENCE [LARGE SCALE GENOMIC DNA]</scope>
    <source>
        <strain evidence="1 2">KCTC 42746</strain>
    </source>
</reference>
<evidence type="ECO:0000313" key="2">
    <source>
        <dbReference type="Proteomes" id="UP000651112"/>
    </source>
</evidence>
<proteinExistence type="predicted"/>
<dbReference type="EMBL" id="JACNYL010000001">
    <property type="protein sequence ID" value="MBD1420959.1"/>
    <property type="molecule type" value="Genomic_DNA"/>
</dbReference>
<name>A0ABR7XP66_9SPHI</name>
<protein>
    <submittedName>
        <fullName evidence="1">Uncharacterized protein</fullName>
    </submittedName>
</protein>
<comment type="caution">
    <text evidence="1">The sequence shown here is derived from an EMBL/GenBank/DDBJ whole genome shotgun (WGS) entry which is preliminary data.</text>
</comment>